<dbReference type="InterPro" id="IPR050204">
    <property type="entry name" value="AraC_XylS_family_regulators"/>
</dbReference>
<dbReference type="EMBL" id="CP002159">
    <property type="protein sequence ID" value="ADL55936.1"/>
    <property type="molecule type" value="Genomic_DNA"/>
</dbReference>
<evidence type="ECO:0000256" key="2">
    <source>
        <dbReference type="ARBA" id="ARBA00023125"/>
    </source>
</evidence>
<keyword evidence="3" id="KW-0804">Transcription</keyword>
<dbReference type="PANTHER" id="PTHR46796">
    <property type="entry name" value="HTH-TYPE TRANSCRIPTIONAL ACTIVATOR RHAS-RELATED"/>
    <property type="match status" value="1"/>
</dbReference>
<gene>
    <name evidence="5" type="ordered locus">Galf_1930</name>
</gene>
<dbReference type="KEGG" id="gca:Galf_1930"/>
<dbReference type="SUPFAM" id="SSF46689">
    <property type="entry name" value="Homeodomain-like"/>
    <property type="match status" value="1"/>
</dbReference>
<dbReference type="GO" id="GO:0043565">
    <property type="term" value="F:sequence-specific DNA binding"/>
    <property type="evidence" value="ECO:0007669"/>
    <property type="project" value="InterPro"/>
</dbReference>
<accession>D9SHD9</accession>
<dbReference type="STRING" id="395494.Galf_1930"/>
<evidence type="ECO:0000256" key="3">
    <source>
        <dbReference type="ARBA" id="ARBA00023163"/>
    </source>
</evidence>
<dbReference type="InterPro" id="IPR018060">
    <property type="entry name" value="HTH_AraC"/>
</dbReference>
<evidence type="ECO:0000313" key="5">
    <source>
        <dbReference type="EMBL" id="ADL55936.1"/>
    </source>
</evidence>
<dbReference type="AlphaFoldDB" id="D9SHD9"/>
<protein>
    <submittedName>
        <fullName evidence="5">Transcriptional regulator, AraC family</fullName>
    </submittedName>
</protein>
<dbReference type="Pfam" id="PF12852">
    <property type="entry name" value="Cupin_6"/>
    <property type="match status" value="1"/>
</dbReference>
<dbReference type="SMART" id="SM00342">
    <property type="entry name" value="HTH_ARAC"/>
    <property type="match status" value="1"/>
</dbReference>
<dbReference type="OrthoDB" id="8543772at2"/>
<dbReference type="InterPro" id="IPR020449">
    <property type="entry name" value="Tscrpt_reg_AraC-type_HTH"/>
</dbReference>
<proteinExistence type="predicted"/>
<dbReference type="PRINTS" id="PR00032">
    <property type="entry name" value="HTHARAC"/>
</dbReference>
<dbReference type="PANTHER" id="PTHR46796:SF7">
    <property type="entry name" value="ARAC FAMILY TRANSCRIPTIONAL REGULATOR"/>
    <property type="match status" value="1"/>
</dbReference>
<evidence type="ECO:0000256" key="1">
    <source>
        <dbReference type="ARBA" id="ARBA00023015"/>
    </source>
</evidence>
<dbReference type="InterPro" id="IPR032783">
    <property type="entry name" value="AraC_lig"/>
</dbReference>
<dbReference type="InterPro" id="IPR018062">
    <property type="entry name" value="HTH_AraC-typ_CS"/>
</dbReference>
<evidence type="ECO:0000259" key="4">
    <source>
        <dbReference type="PROSITE" id="PS01124"/>
    </source>
</evidence>
<dbReference type="RefSeq" id="WP_013293869.1">
    <property type="nucleotide sequence ID" value="NC_014394.1"/>
</dbReference>
<keyword evidence="2" id="KW-0238">DNA-binding</keyword>
<reference evidence="5 6" key="1">
    <citation type="submission" date="2010-08" db="EMBL/GenBank/DDBJ databases">
        <title>Complete sequence of Gallionella capsiferriformans ES-2.</title>
        <authorList>
            <consortium name="US DOE Joint Genome Institute"/>
            <person name="Lucas S."/>
            <person name="Copeland A."/>
            <person name="Lapidus A."/>
            <person name="Cheng J.-F."/>
            <person name="Bruce D."/>
            <person name="Goodwin L."/>
            <person name="Pitluck S."/>
            <person name="Chertkov O."/>
            <person name="Davenport K.W."/>
            <person name="Detter J.C."/>
            <person name="Han C."/>
            <person name="Tapia R."/>
            <person name="Land M."/>
            <person name="Hauser L."/>
            <person name="Chang Y.-J."/>
            <person name="Jeffries C."/>
            <person name="Kyrpides N."/>
            <person name="Ivanova N."/>
            <person name="Mikhailova N."/>
            <person name="Shelobolina E.S."/>
            <person name="Picardal F."/>
            <person name="Roden E."/>
            <person name="Emerson D."/>
            <person name="Woyke T."/>
        </authorList>
    </citation>
    <scope>NUCLEOTIDE SEQUENCE [LARGE SCALE GENOMIC DNA]</scope>
    <source>
        <strain evidence="5 6">ES-2</strain>
    </source>
</reference>
<sequence length="298" mass="33638">MQDNKQQLNYFLRHLHLGSEVYYIGQLCDAWHMSTPGGDATTFHLVCHGGAWIHMQDHSQPTQMHSGDIAFFPHDAAHTFSALEKVPDKPFDYRNPAPLDKTAPGTGLLCGHLKLPTHIRRLLLASFPEFILIRPDQSPVGRQMRNLIEMMTEEAMQNDLGVTAILDRLSDTLFLYIVRHALHLEPKLSPLLAALSDEHLRLAVSAFIEQPAQAWTVDRMARLACQSRSAFSERFTQLVKMPPMEFVTTWRMQLAAGMLAGEYSNMLDVALRCGYESEAAFRKAFKRIIGITPGKARN</sequence>
<dbReference type="PROSITE" id="PS00041">
    <property type="entry name" value="HTH_ARAC_FAMILY_1"/>
    <property type="match status" value="1"/>
</dbReference>
<dbReference type="Pfam" id="PF12833">
    <property type="entry name" value="HTH_18"/>
    <property type="match status" value="1"/>
</dbReference>
<dbReference type="eggNOG" id="COG2207">
    <property type="taxonomic scope" value="Bacteria"/>
</dbReference>
<dbReference type="GO" id="GO:0003700">
    <property type="term" value="F:DNA-binding transcription factor activity"/>
    <property type="evidence" value="ECO:0007669"/>
    <property type="project" value="InterPro"/>
</dbReference>
<feature type="domain" description="HTH araC/xylS-type" evidence="4">
    <location>
        <begin position="198"/>
        <end position="298"/>
    </location>
</feature>
<name>D9SHD9_GALCS</name>
<keyword evidence="6" id="KW-1185">Reference proteome</keyword>
<dbReference type="Proteomes" id="UP000001235">
    <property type="component" value="Chromosome"/>
</dbReference>
<keyword evidence="1" id="KW-0805">Transcription regulation</keyword>
<dbReference type="HOGENOM" id="CLU_000445_81_0_4"/>
<evidence type="ECO:0000313" key="6">
    <source>
        <dbReference type="Proteomes" id="UP000001235"/>
    </source>
</evidence>
<organism evidence="5 6">
    <name type="scientific">Gallionella capsiferriformans (strain ES-2)</name>
    <name type="common">Gallionella ferruginea capsiferriformans (strain ES-2)</name>
    <dbReference type="NCBI Taxonomy" id="395494"/>
    <lineage>
        <taxon>Bacteria</taxon>
        <taxon>Pseudomonadati</taxon>
        <taxon>Pseudomonadota</taxon>
        <taxon>Betaproteobacteria</taxon>
        <taxon>Nitrosomonadales</taxon>
        <taxon>Gallionellaceae</taxon>
        <taxon>Gallionella</taxon>
    </lineage>
</organism>
<dbReference type="Gene3D" id="1.10.10.60">
    <property type="entry name" value="Homeodomain-like"/>
    <property type="match status" value="2"/>
</dbReference>
<dbReference type="InterPro" id="IPR009057">
    <property type="entry name" value="Homeodomain-like_sf"/>
</dbReference>
<dbReference type="PROSITE" id="PS01124">
    <property type="entry name" value="HTH_ARAC_FAMILY_2"/>
    <property type="match status" value="1"/>
</dbReference>